<dbReference type="EC" id="5.2.1.8" evidence="3"/>
<dbReference type="AlphaFoldDB" id="A0A1X7BV08"/>
<evidence type="ECO:0000313" key="10">
    <source>
        <dbReference type="EMBL" id="SMC13487.1"/>
    </source>
</evidence>
<dbReference type="Pfam" id="PF00639">
    <property type="entry name" value="Rotamase"/>
    <property type="match status" value="1"/>
</dbReference>
<feature type="domain" description="PpiC" evidence="9">
    <location>
        <begin position="113"/>
        <end position="215"/>
    </location>
</feature>
<gene>
    <name evidence="10" type="primary">prsA3</name>
    <name evidence="10" type="ORF">ROA7745_03336</name>
</gene>
<proteinExistence type="inferred from homology"/>
<sequence>MANALFPDLIVNGELIPHSTIAAEAQNHSAPRGKPGIAWRAAANALAMRALLLQEARQRQLKADPQEVGPGKFETEEEALIRQLLEAAVETTPPNESELRTEWEKNPDRFRSPPLWEVSHILCACDPRDKSAREKALARATYLTELATRSPTDFAALAARESDCGSKASSGALGQLGPGDTVPEFEAALRPLEEGQITPEPVLSRHGYHIIRLDAVAVGQRLPYAAVRQKIASAIEKSNWVRASRDFVDRLIAAAEISGADLKPQ</sequence>
<evidence type="ECO:0000256" key="1">
    <source>
        <dbReference type="ARBA" id="ARBA00000971"/>
    </source>
</evidence>
<evidence type="ECO:0000256" key="7">
    <source>
        <dbReference type="ARBA" id="ARBA00031484"/>
    </source>
</evidence>
<evidence type="ECO:0000256" key="4">
    <source>
        <dbReference type="ARBA" id="ARBA00018370"/>
    </source>
</evidence>
<dbReference type="PANTHER" id="PTHR47245:SF2">
    <property type="entry name" value="PEPTIDYL-PROLYL CIS-TRANS ISOMERASE HP_0175-RELATED"/>
    <property type="match status" value="1"/>
</dbReference>
<keyword evidence="8 10" id="KW-0413">Isomerase</keyword>
<dbReference type="PROSITE" id="PS50198">
    <property type="entry name" value="PPIC_PPIASE_2"/>
    <property type="match status" value="1"/>
</dbReference>
<dbReference type="InterPro" id="IPR046357">
    <property type="entry name" value="PPIase_dom_sf"/>
</dbReference>
<evidence type="ECO:0000256" key="6">
    <source>
        <dbReference type="ARBA" id="ARBA00030642"/>
    </source>
</evidence>
<comment type="similarity">
    <text evidence="2">Belongs to the PpiC/parvulin rotamase family.</text>
</comment>
<dbReference type="Gene3D" id="3.10.50.40">
    <property type="match status" value="1"/>
</dbReference>
<dbReference type="PANTHER" id="PTHR47245">
    <property type="entry name" value="PEPTIDYLPROLYL ISOMERASE"/>
    <property type="match status" value="1"/>
</dbReference>
<dbReference type="GO" id="GO:0003755">
    <property type="term" value="F:peptidyl-prolyl cis-trans isomerase activity"/>
    <property type="evidence" value="ECO:0007669"/>
    <property type="project" value="UniProtKB-KW"/>
</dbReference>
<dbReference type="RefSeq" id="WP_085801426.1">
    <property type="nucleotide sequence ID" value="NZ_FWXB01000014.1"/>
</dbReference>
<dbReference type="Proteomes" id="UP000193224">
    <property type="component" value="Unassembled WGS sequence"/>
</dbReference>
<evidence type="ECO:0000259" key="9">
    <source>
        <dbReference type="PROSITE" id="PS50198"/>
    </source>
</evidence>
<dbReference type="SUPFAM" id="SSF109998">
    <property type="entry name" value="Triger factor/SurA peptide-binding domain-like"/>
    <property type="match status" value="1"/>
</dbReference>
<evidence type="ECO:0000313" key="11">
    <source>
        <dbReference type="Proteomes" id="UP000193224"/>
    </source>
</evidence>
<comment type="catalytic activity">
    <reaction evidence="1">
        <text>[protein]-peptidylproline (omega=180) = [protein]-peptidylproline (omega=0)</text>
        <dbReference type="Rhea" id="RHEA:16237"/>
        <dbReference type="Rhea" id="RHEA-COMP:10747"/>
        <dbReference type="Rhea" id="RHEA-COMP:10748"/>
        <dbReference type="ChEBI" id="CHEBI:83833"/>
        <dbReference type="ChEBI" id="CHEBI:83834"/>
        <dbReference type="EC" id="5.2.1.8"/>
    </reaction>
</comment>
<evidence type="ECO:0000256" key="2">
    <source>
        <dbReference type="ARBA" id="ARBA00007656"/>
    </source>
</evidence>
<protein>
    <recommendedName>
        <fullName evidence="4">Parvulin-like PPIase</fullName>
        <ecNumber evidence="3">5.2.1.8</ecNumber>
    </recommendedName>
    <alternativeName>
        <fullName evidence="6">Peptidyl-prolyl cis-trans isomerase plp</fullName>
    </alternativeName>
    <alternativeName>
        <fullName evidence="7">Rotamase plp</fullName>
    </alternativeName>
</protein>
<dbReference type="InterPro" id="IPR050245">
    <property type="entry name" value="PrsA_foldase"/>
</dbReference>
<keyword evidence="5 8" id="KW-0697">Rotamase</keyword>
<dbReference type="EMBL" id="FWXB01000014">
    <property type="protein sequence ID" value="SMC13487.1"/>
    <property type="molecule type" value="Genomic_DNA"/>
</dbReference>
<accession>A0A1X7BV08</accession>
<evidence type="ECO:0000256" key="5">
    <source>
        <dbReference type="ARBA" id="ARBA00023110"/>
    </source>
</evidence>
<dbReference type="InterPro" id="IPR000297">
    <property type="entry name" value="PPIase_PpiC"/>
</dbReference>
<evidence type="ECO:0000256" key="3">
    <source>
        <dbReference type="ARBA" id="ARBA00013194"/>
    </source>
</evidence>
<organism evidence="10 11">
    <name type="scientific">Roseovarius aestuarii</name>
    <dbReference type="NCBI Taxonomy" id="475083"/>
    <lineage>
        <taxon>Bacteria</taxon>
        <taxon>Pseudomonadati</taxon>
        <taxon>Pseudomonadota</taxon>
        <taxon>Alphaproteobacteria</taxon>
        <taxon>Rhodobacterales</taxon>
        <taxon>Roseobacteraceae</taxon>
        <taxon>Roseovarius</taxon>
    </lineage>
</organism>
<evidence type="ECO:0000256" key="8">
    <source>
        <dbReference type="PROSITE-ProRule" id="PRU00278"/>
    </source>
</evidence>
<dbReference type="SUPFAM" id="SSF54534">
    <property type="entry name" value="FKBP-like"/>
    <property type="match status" value="1"/>
</dbReference>
<keyword evidence="11" id="KW-1185">Reference proteome</keyword>
<name>A0A1X7BV08_9RHOB</name>
<dbReference type="InterPro" id="IPR027304">
    <property type="entry name" value="Trigger_fact/SurA_dom_sf"/>
</dbReference>
<dbReference type="OrthoDB" id="196786at2"/>
<reference evidence="10 11" key="1">
    <citation type="submission" date="2017-03" db="EMBL/GenBank/DDBJ databases">
        <authorList>
            <person name="Afonso C.L."/>
            <person name="Miller P.J."/>
            <person name="Scott M.A."/>
            <person name="Spackman E."/>
            <person name="Goraichik I."/>
            <person name="Dimitrov K.M."/>
            <person name="Suarez D.L."/>
            <person name="Swayne D.E."/>
        </authorList>
    </citation>
    <scope>NUCLEOTIDE SEQUENCE [LARGE SCALE GENOMIC DNA]</scope>
    <source>
        <strain evidence="10 11">CECT 7745</strain>
    </source>
</reference>